<reference evidence="3" key="1">
    <citation type="submission" date="2010-10" db="EMBL/GenBank/DDBJ databases">
        <authorList>
            <consortium name="US DOE Joint Genome Institute (JGI-PGF)"/>
            <person name="Lucas S."/>
            <person name="Copeland A."/>
            <person name="Lapidus A."/>
            <person name="Bruce D."/>
            <person name="Goodwin L."/>
            <person name="Pitluck S."/>
            <person name="Kyrpides N."/>
            <person name="Mavromatis K."/>
            <person name="Detter J.C."/>
            <person name="Han C."/>
            <person name="Land M."/>
            <person name="Hauser L."/>
            <person name="Markowitz V."/>
            <person name="Cheng J.-F."/>
            <person name="Hugenholtz P."/>
            <person name="Woyke T."/>
            <person name="Wu D."/>
            <person name="Pukall R."/>
            <person name="Wahrenburg C."/>
            <person name="Brambilla E."/>
            <person name="Klenk H.-P."/>
            <person name="Eisen J.A."/>
        </authorList>
    </citation>
    <scope>NUCLEOTIDE SEQUENCE [LARGE SCALE GENOMIC DNA]</scope>
    <source>
        <strain evidence="3">DSM 13965</strain>
    </source>
</reference>
<feature type="compositionally biased region" description="Low complexity" evidence="1">
    <location>
        <begin position="55"/>
        <end position="68"/>
    </location>
</feature>
<feature type="transmembrane region" description="Helical" evidence="2">
    <location>
        <begin position="362"/>
        <end position="379"/>
    </location>
</feature>
<feature type="transmembrane region" description="Helical" evidence="2">
    <location>
        <begin position="157"/>
        <end position="180"/>
    </location>
</feature>
<keyword evidence="2" id="KW-1133">Transmembrane helix</keyword>
<dbReference type="eggNOG" id="COG0534">
    <property type="taxonomic scope" value="Bacteria"/>
</dbReference>
<comment type="caution">
    <text evidence="3">The sequence shown here is derived from an EMBL/GenBank/DDBJ whole genome shotgun (WGS) entry which is preliminary data.</text>
</comment>
<proteinExistence type="predicted"/>
<dbReference type="EMBL" id="AENY02000003">
    <property type="protein sequence ID" value="EKP94023.1"/>
    <property type="molecule type" value="Genomic_DNA"/>
</dbReference>
<dbReference type="OrthoDB" id="9771875at2"/>
<sequence>MTDGQEPATHSKPHETATLPFPQEGAGPRAGGRTPAGGTGSAQGTRPGGTGPGGQEAAAGRRPAAARGGQDEPAGGFRRFWRFYLPLAASDLLMGASETAVNAGIARLAAPDLSLAAYGAVIATCLLIESPVIMLLHAGNALATHPQALRRLQRFTLLLAGALTLLHGALAFTGLFDLYFGRTLGLDGELLALVRPAFAVMLPWTAAIAWRRLHQGLLIRHGHTAVASRGTVIRLATLGTVLAAGGSLGMPGALAGCAGLAAAVTAEAAYVHACARSWLRRHWPPGGVREACDGTGAGDAGGQHAAPGAAVRAGGHPAGEAGGLSWRGLLGFYIPLALTSVTTFAARPVLTGLLARAADATVALAAWPVTWSTVLLFMLPMRTVEQVAIAHGEDGAWRAVRGFAWRTGLGGVLVMALLSATPAAGAYLAGVVAVSGEVAAAARWGLLAMIPVPLVVALASCEAGRLVRTRRTVFIHLAALANVGVLTATAFLVRLLAPALPGTVIAAAALLAAYGAEWAVLAAGTAMVARAPAPLRHGAPA</sequence>
<gene>
    <name evidence="3" type="ORF">ThesuDRAFT_01747</name>
</gene>
<reference evidence="3" key="2">
    <citation type="submission" date="2012-10" db="EMBL/GenBank/DDBJ databases">
        <title>Improved high-quality draft of Thermaerobacter subterraneus C21, DSM 13965.</title>
        <authorList>
            <consortium name="DOE Joint Genome Institute"/>
            <person name="Eisen J."/>
            <person name="Huntemann M."/>
            <person name="Wei C.-L."/>
            <person name="Han J."/>
            <person name="Detter J.C."/>
            <person name="Han C."/>
            <person name="Tapia R."/>
            <person name="Chen A."/>
            <person name="Kyrpides N."/>
            <person name="Mavromatis K."/>
            <person name="Markowitz V."/>
            <person name="Szeto E."/>
            <person name="Ivanova N."/>
            <person name="Mikhailova N."/>
            <person name="Ovchinnikova G."/>
            <person name="Pagani I."/>
            <person name="Pati A."/>
            <person name="Goodwin L."/>
            <person name="Nordberg H.P."/>
            <person name="Cantor M.N."/>
            <person name="Hua S.X."/>
            <person name="Woyke T."/>
            <person name="Eisen J."/>
            <person name="Klenk H.-P."/>
        </authorList>
    </citation>
    <scope>NUCLEOTIDE SEQUENCE [LARGE SCALE GENOMIC DNA]</scope>
    <source>
        <strain evidence="3">DSM 13965</strain>
    </source>
</reference>
<feature type="transmembrane region" description="Helical" evidence="2">
    <location>
        <begin position="473"/>
        <end position="497"/>
    </location>
</feature>
<feature type="region of interest" description="Disordered" evidence="1">
    <location>
        <begin position="1"/>
        <end position="73"/>
    </location>
</feature>
<keyword evidence="2" id="KW-0812">Transmembrane</keyword>
<feature type="compositionally biased region" description="Gly residues" evidence="1">
    <location>
        <begin position="28"/>
        <end position="54"/>
    </location>
</feature>
<evidence type="ECO:0000313" key="4">
    <source>
        <dbReference type="Proteomes" id="UP000005710"/>
    </source>
</evidence>
<evidence type="ECO:0000256" key="1">
    <source>
        <dbReference type="SAM" id="MobiDB-lite"/>
    </source>
</evidence>
<accession>K6PZ54</accession>
<evidence type="ECO:0000256" key="2">
    <source>
        <dbReference type="SAM" id="Phobius"/>
    </source>
</evidence>
<evidence type="ECO:0008006" key="5">
    <source>
        <dbReference type="Google" id="ProtNLM"/>
    </source>
</evidence>
<keyword evidence="4" id="KW-1185">Reference proteome</keyword>
<dbReference type="Proteomes" id="UP000005710">
    <property type="component" value="Unassembled WGS sequence"/>
</dbReference>
<evidence type="ECO:0000313" key="3">
    <source>
        <dbReference type="EMBL" id="EKP94023.1"/>
    </source>
</evidence>
<feature type="transmembrane region" description="Helical" evidence="2">
    <location>
        <begin position="330"/>
        <end position="350"/>
    </location>
</feature>
<feature type="transmembrane region" description="Helical" evidence="2">
    <location>
        <begin position="192"/>
        <end position="210"/>
    </location>
</feature>
<protein>
    <recommendedName>
        <fullName evidence="5">Membrane protein involved in the export of O-antigen and teichoic acid</fullName>
    </recommendedName>
</protein>
<organism evidence="3 4">
    <name type="scientific">Thermaerobacter subterraneus DSM 13965</name>
    <dbReference type="NCBI Taxonomy" id="867903"/>
    <lineage>
        <taxon>Bacteria</taxon>
        <taxon>Bacillati</taxon>
        <taxon>Bacillota</taxon>
        <taxon>Clostridia</taxon>
        <taxon>Eubacteriales</taxon>
        <taxon>Clostridiales Family XVII. Incertae Sedis</taxon>
        <taxon>Thermaerobacter</taxon>
    </lineage>
</organism>
<keyword evidence="2" id="KW-0472">Membrane</keyword>
<dbReference type="AlphaFoldDB" id="K6PZ54"/>
<feature type="transmembrane region" description="Helical" evidence="2">
    <location>
        <begin position="115"/>
        <end position="136"/>
    </location>
</feature>
<dbReference type="STRING" id="867903.ThesuDRAFT_01747"/>
<feature type="transmembrane region" description="Helical" evidence="2">
    <location>
        <begin position="408"/>
        <end position="429"/>
    </location>
</feature>
<feature type="transmembrane region" description="Helical" evidence="2">
    <location>
        <begin position="503"/>
        <end position="529"/>
    </location>
</feature>
<feature type="transmembrane region" description="Helical" evidence="2">
    <location>
        <begin position="441"/>
        <end position="461"/>
    </location>
</feature>
<dbReference type="RefSeq" id="WP_006904021.1">
    <property type="nucleotide sequence ID" value="NZ_JH976535.1"/>
</dbReference>
<name>K6PZ54_9FIRM</name>
<dbReference type="HOGENOM" id="CLU_043807_0_0_9"/>